<dbReference type="EMBL" id="CP014688">
    <property type="protein sequence ID" value="AQT06503.1"/>
    <property type="molecule type" value="Genomic_DNA"/>
</dbReference>
<accession>A0A1U9LJ67</accession>
<evidence type="ECO:0000313" key="2">
    <source>
        <dbReference type="Proteomes" id="UP000189055"/>
    </source>
</evidence>
<name>A0A1U9LJ67_9PROT</name>
<organism evidence="1 2">
    <name type="scientific">Acetobacter persici</name>
    <dbReference type="NCBI Taxonomy" id="1076596"/>
    <lineage>
        <taxon>Bacteria</taxon>
        <taxon>Pseudomonadati</taxon>
        <taxon>Pseudomonadota</taxon>
        <taxon>Alphaproteobacteria</taxon>
        <taxon>Acetobacterales</taxon>
        <taxon>Acetobacteraceae</taxon>
        <taxon>Acetobacter</taxon>
    </lineage>
</organism>
<keyword evidence="1" id="KW-0614">Plasmid</keyword>
<reference evidence="1 2" key="1">
    <citation type="submission" date="2016-03" db="EMBL/GenBank/DDBJ databases">
        <title>Acetic acid bacteria sequencing.</title>
        <authorList>
            <person name="Brandt J."/>
            <person name="Jakob F."/>
            <person name="Vogel R.F."/>
        </authorList>
    </citation>
    <scope>NUCLEOTIDE SEQUENCE [LARGE SCALE GENOMIC DNA]</scope>
    <source>
        <strain evidence="1 2">TMW2.1084</strain>
        <plasmid evidence="2">pac1084_1</plasmid>
    </source>
</reference>
<protein>
    <submittedName>
        <fullName evidence="1">Uncharacterized protein</fullName>
    </submittedName>
</protein>
<gene>
    <name evidence="1" type="ORF">A0U91_15970</name>
</gene>
<dbReference type="Proteomes" id="UP000189055">
    <property type="component" value="Plasmid pAC1084_1"/>
</dbReference>
<dbReference type="KEGG" id="aper:A0U91_15970"/>
<dbReference type="AlphaFoldDB" id="A0A1U9LJ67"/>
<proteinExistence type="predicted"/>
<sequence>MAPLIIPDFCIKSPCVNLGIYLDLEPWLIGAPALLNNHEIAVTLHFEFLRCSEAYDHADAQRRLREGSLFLGTFYRIPPGLSLQHHDFLAELAR</sequence>
<geneLocation type="plasmid" evidence="2">
    <name>pac1084_1</name>
</geneLocation>
<evidence type="ECO:0000313" key="1">
    <source>
        <dbReference type="EMBL" id="AQT06503.1"/>
    </source>
</evidence>